<dbReference type="EMBL" id="CH479199">
    <property type="protein sequence ID" value="EDW29478.1"/>
    <property type="molecule type" value="Genomic_DNA"/>
</dbReference>
<dbReference type="HOGENOM" id="CLU_3070913_0_0_1"/>
<dbReference type="Proteomes" id="UP000008744">
    <property type="component" value="Unassembled WGS sequence"/>
</dbReference>
<accession>B4GZQ1</accession>
<evidence type="ECO:0000313" key="2">
    <source>
        <dbReference type="EMBL" id="EDW29478.1"/>
    </source>
</evidence>
<feature type="region of interest" description="Disordered" evidence="1">
    <location>
        <begin position="1"/>
        <end position="53"/>
    </location>
</feature>
<name>B4GZQ1_DROPE</name>
<evidence type="ECO:0000313" key="3">
    <source>
        <dbReference type="Proteomes" id="UP000008744"/>
    </source>
</evidence>
<keyword evidence="3" id="KW-1185">Reference proteome</keyword>
<proteinExistence type="predicted"/>
<dbReference type="AlphaFoldDB" id="B4GZQ1"/>
<sequence length="53" mass="6204">MKRRIEPGLAQVDLNRHDPVRNQQEPESEESDLEMLSCHDTSRRSRSPSLLKM</sequence>
<reference evidence="2 3" key="1">
    <citation type="journal article" date="2007" name="Nature">
        <title>Evolution of genes and genomes on the Drosophila phylogeny.</title>
        <authorList>
            <consortium name="Drosophila 12 Genomes Consortium"/>
            <person name="Clark A.G."/>
            <person name="Eisen M.B."/>
            <person name="Smith D.R."/>
            <person name="Bergman C.M."/>
            <person name="Oliver B."/>
            <person name="Markow T.A."/>
            <person name="Kaufman T.C."/>
            <person name="Kellis M."/>
            <person name="Gelbart W."/>
            <person name="Iyer V.N."/>
            <person name="Pollard D.A."/>
            <person name="Sackton T.B."/>
            <person name="Larracuente A.M."/>
            <person name="Singh N.D."/>
            <person name="Abad J.P."/>
            <person name="Abt D.N."/>
            <person name="Adryan B."/>
            <person name="Aguade M."/>
            <person name="Akashi H."/>
            <person name="Anderson W.W."/>
            <person name="Aquadro C.F."/>
            <person name="Ardell D.H."/>
            <person name="Arguello R."/>
            <person name="Artieri C.G."/>
            <person name="Barbash D.A."/>
            <person name="Barker D."/>
            <person name="Barsanti P."/>
            <person name="Batterham P."/>
            <person name="Batzoglou S."/>
            <person name="Begun D."/>
            <person name="Bhutkar A."/>
            <person name="Blanco E."/>
            <person name="Bosak S.A."/>
            <person name="Bradley R.K."/>
            <person name="Brand A.D."/>
            <person name="Brent M.R."/>
            <person name="Brooks A.N."/>
            <person name="Brown R.H."/>
            <person name="Butlin R.K."/>
            <person name="Caggese C."/>
            <person name="Calvi B.R."/>
            <person name="Bernardo de Carvalho A."/>
            <person name="Caspi A."/>
            <person name="Castrezana S."/>
            <person name="Celniker S.E."/>
            <person name="Chang J.L."/>
            <person name="Chapple C."/>
            <person name="Chatterji S."/>
            <person name="Chinwalla A."/>
            <person name="Civetta A."/>
            <person name="Clifton S.W."/>
            <person name="Comeron J.M."/>
            <person name="Costello J.C."/>
            <person name="Coyne J.A."/>
            <person name="Daub J."/>
            <person name="David R.G."/>
            <person name="Delcher A.L."/>
            <person name="Delehaunty K."/>
            <person name="Do C.B."/>
            <person name="Ebling H."/>
            <person name="Edwards K."/>
            <person name="Eickbush T."/>
            <person name="Evans J.D."/>
            <person name="Filipski A."/>
            <person name="Findeiss S."/>
            <person name="Freyhult E."/>
            <person name="Fulton L."/>
            <person name="Fulton R."/>
            <person name="Garcia A.C."/>
            <person name="Gardiner A."/>
            <person name="Garfield D.A."/>
            <person name="Garvin B.E."/>
            <person name="Gibson G."/>
            <person name="Gilbert D."/>
            <person name="Gnerre S."/>
            <person name="Godfrey J."/>
            <person name="Good R."/>
            <person name="Gotea V."/>
            <person name="Gravely B."/>
            <person name="Greenberg A.J."/>
            <person name="Griffiths-Jones S."/>
            <person name="Gross S."/>
            <person name="Guigo R."/>
            <person name="Gustafson E.A."/>
            <person name="Haerty W."/>
            <person name="Hahn M.W."/>
            <person name="Halligan D.L."/>
            <person name="Halpern A.L."/>
            <person name="Halter G.M."/>
            <person name="Han M.V."/>
            <person name="Heger A."/>
            <person name="Hillier L."/>
            <person name="Hinrichs A.S."/>
            <person name="Holmes I."/>
            <person name="Hoskins R.A."/>
            <person name="Hubisz M.J."/>
            <person name="Hultmark D."/>
            <person name="Huntley M.A."/>
            <person name="Jaffe D.B."/>
            <person name="Jagadeeshan S."/>
            <person name="Jeck W.R."/>
            <person name="Johnson J."/>
            <person name="Jones C.D."/>
            <person name="Jordan W.C."/>
            <person name="Karpen G.H."/>
            <person name="Kataoka E."/>
            <person name="Keightley P.D."/>
            <person name="Kheradpour P."/>
            <person name="Kirkness E.F."/>
            <person name="Koerich L.B."/>
            <person name="Kristiansen K."/>
            <person name="Kudrna D."/>
            <person name="Kulathinal R.J."/>
            <person name="Kumar S."/>
            <person name="Kwok R."/>
            <person name="Lander E."/>
            <person name="Langley C.H."/>
            <person name="Lapoint R."/>
            <person name="Lazzaro B.P."/>
            <person name="Lee S.J."/>
            <person name="Levesque L."/>
            <person name="Li R."/>
            <person name="Lin C.F."/>
            <person name="Lin M.F."/>
            <person name="Lindblad-Toh K."/>
            <person name="Llopart A."/>
            <person name="Long M."/>
            <person name="Low L."/>
            <person name="Lozovsky E."/>
            <person name="Lu J."/>
            <person name="Luo M."/>
            <person name="Machado C.A."/>
            <person name="Makalowski W."/>
            <person name="Marzo M."/>
            <person name="Matsuda M."/>
            <person name="Matzkin L."/>
            <person name="McAllister B."/>
            <person name="McBride C.S."/>
            <person name="McKernan B."/>
            <person name="McKernan K."/>
            <person name="Mendez-Lago M."/>
            <person name="Minx P."/>
            <person name="Mollenhauer M.U."/>
            <person name="Montooth K."/>
            <person name="Mount S.M."/>
            <person name="Mu X."/>
            <person name="Myers E."/>
            <person name="Negre B."/>
            <person name="Newfeld S."/>
            <person name="Nielsen R."/>
            <person name="Noor M.A."/>
            <person name="O'Grady P."/>
            <person name="Pachter L."/>
            <person name="Papaceit M."/>
            <person name="Parisi M.J."/>
            <person name="Parisi M."/>
            <person name="Parts L."/>
            <person name="Pedersen J.S."/>
            <person name="Pesole G."/>
            <person name="Phillippy A.M."/>
            <person name="Ponting C.P."/>
            <person name="Pop M."/>
            <person name="Porcelli D."/>
            <person name="Powell J.R."/>
            <person name="Prohaska S."/>
            <person name="Pruitt K."/>
            <person name="Puig M."/>
            <person name="Quesneville H."/>
            <person name="Ram K.R."/>
            <person name="Rand D."/>
            <person name="Rasmussen M.D."/>
            <person name="Reed L.K."/>
            <person name="Reenan R."/>
            <person name="Reily A."/>
            <person name="Remington K.A."/>
            <person name="Rieger T.T."/>
            <person name="Ritchie M.G."/>
            <person name="Robin C."/>
            <person name="Rogers Y.H."/>
            <person name="Rohde C."/>
            <person name="Rozas J."/>
            <person name="Rubenfield M.J."/>
            <person name="Ruiz A."/>
            <person name="Russo S."/>
            <person name="Salzberg S.L."/>
            <person name="Sanchez-Gracia A."/>
            <person name="Saranga D.J."/>
            <person name="Sato H."/>
            <person name="Schaeffer S.W."/>
            <person name="Schatz M.C."/>
            <person name="Schlenke T."/>
            <person name="Schwartz R."/>
            <person name="Segarra C."/>
            <person name="Singh R.S."/>
            <person name="Sirot L."/>
            <person name="Sirota M."/>
            <person name="Sisneros N.B."/>
            <person name="Smith C.D."/>
            <person name="Smith T.F."/>
            <person name="Spieth J."/>
            <person name="Stage D.E."/>
            <person name="Stark A."/>
            <person name="Stephan W."/>
            <person name="Strausberg R.L."/>
            <person name="Strempel S."/>
            <person name="Sturgill D."/>
            <person name="Sutton G."/>
            <person name="Sutton G.G."/>
            <person name="Tao W."/>
            <person name="Teichmann S."/>
            <person name="Tobari Y.N."/>
            <person name="Tomimura Y."/>
            <person name="Tsolas J.M."/>
            <person name="Valente V.L."/>
            <person name="Venter E."/>
            <person name="Venter J.C."/>
            <person name="Vicario S."/>
            <person name="Vieira F.G."/>
            <person name="Vilella A.J."/>
            <person name="Villasante A."/>
            <person name="Walenz B."/>
            <person name="Wang J."/>
            <person name="Wasserman M."/>
            <person name="Watts T."/>
            <person name="Wilson D."/>
            <person name="Wilson R.K."/>
            <person name="Wing R.A."/>
            <person name="Wolfner M.F."/>
            <person name="Wong A."/>
            <person name="Wong G.K."/>
            <person name="Wu C.I."/>
            <person name="Wu G."/>
            <person name="Yamamoto D."/>
            <person name="Yang H.P."/>
            <person name="Yang S.P."/>
            <person name="Yorke J.A."/>
            <person name="Yoshida K."/>
            <person name="Zdobnov E."/>
            <person name="Zhang P."/>
            <person name="Zhang Y."/>
            <person name="Zimin A.V."/>
            <person name="Baldwin J."/>
            <person name="Abdouelleil A."/>
            <person name="Abdulkadir J."/>
            <person name="Abebe A."/>
            <person name="Abera B."/>
            <person name="Abreu J."/>
            <person name="Acer S.C."/>
            <person name="Aftuck L."/>
            <person name="Alexander A."/>
            <person name="An P."/>
            <person name="Anderson E."/>
            <person name="Anderson S."/>
            <person name="Arachi H."/>
            <person name="Azer M."/>
            <person name="Bachantsang P."/>
            <person name="Barry A."/>
            <person name="Bayul T."/>
            <person name="Berlin A."/>
            <person name="Bessette D."/>
            <person name="Bloom T."/>
            <person name="Blye J."/>
            <person name="Boguslavskiy L."/>
            <person name="Bonnet C."/>
            <person name="Boukhgalter B."/>
            <person name="Bourzgui I."/>
            <person name="Brown A."/>
            <person name="Cahill P."/>
            <person name="Channer S."/>
            <person name="Cheshatsang Y."/>
            <person name="Chuda L."/>
            <person name="Citroen M."/>
            <person name="Collymore A."/>
            <person name="Cooke P."/>
            <person name="Costello M."/>
            <person name="D'Aco K."/>
            <person name="Daza R."/>
            <person name="De Haan G."/>
            <person name="DeGray S."/>
            <person name="DeMaso C."/>
            <person name="Dhargay N."/>
            <person name="Dooley K."/>
            <person name="Dooley E."/>
            <person name="Doricent M."/>
            <person name="Dorje P."/>
            <person name="Dorjee K."/>
            <person name="Dupes A."/>
            <person name="Elong R."/>
            <person name="Falk J."/>
            <person name="Farina A."/>
            <person name="Faro S."/>
            <person name="Ferguson D."/>
            <person name="Fisher S."/>
            <person name="Foley C.D."/>
            <person name="Franke A."/>
            <person name="Friedrich D."/>
            <person name="Gadbois L."/>
            <person name="Gearin G."/>
            <person name="Gearin C.R."/>
            <person name="Giannoukos G."/>
            <person name="Goode T."/>
            <person name="Graham J."/>
            <person name="Grandbois E."/>
            <person name="Grewal S."/>
            <person name="Gyaltsen K."/>
            <person name="Hafez N."/>
            <person name="Hagos B."/>
            <person name="Hall J."/>
            <person name="Henson C."/>
            <person name="Hollinger A."/>
            <person name="Honan T."/>
            <person name="Huard M.D."/>
            <person name="Hughes L."/>
            <person name="Hurhula B."/>
            <person name="Husby M.E."/>
            <person name="Kamat A."/>
            <person name="Kanga B."/>
            <person name="Kashin S."/>
            <person name="Khazanovich D."/>
            <person name="Kisner P."/>
            <person name="Lance K."/>
            <person name="Lara M."/>
            <person name="Lee W."/>
            <person name="Lennon N."/>
            <person name="Letendre F."/>
            <person name="LeVine R."/>
            <person name="Lipovsky A."/>
            <person name="Liu X."/>
            <person name="Liu J."/>
            <person name="Liu S."/>
            <person name="Lokyitsang T."/>
            <person name="Lokyitsang Y."/>
            <person name="Lubonja R."/>
            <person name="Lui A."/>
            <person name="MacDonald P."/>
            <person name="Magnisalis V."/>
            <person name="Maru K."/>
            <person name="Matthews C."/>
            <person name="McCusker W."/>
            <person name="McDonough S."/>
            <person name="Mehta T."/>
            <person name="Meldrim J."/>
            <person name="Meneus L."/>
            <person name="Mihai O."/>
            <person name="Mihalev A."/>
            <person name="Mihova T."/>
            <person name="Mittelman R."/>
            <person name="Mlenga V."/>
            <person name="Montmayeur A."/>
            <person name="Mulrain L."/>
            <person name="Navidi A."/>
            <person name="Naylor J."/>
            <person name="Negash T."/>
            <person name="Nguyen T."/>
            <person name="Nguyen N."/>
            <person name="Nicol R."/>
            <person name="Norbu C."/>
            <person name="Norbu N."/>
            <person name="Novod N."/>
            <person name="O'Neill B."/>
            <person name="Osman S."/>
            <person name="Markiewicz E."/>
            <person name="Oyono O.L."/>
            <person name="Patti C."/>
            <person name="Phunkhang P."/>
            <person name="Pierre F."/>
            <person name="Priest M."/>
            <person name="Raghuraman S."/>
            <person name="Rege F."/>
            <person name="Reyes R."/>
            <person name="Rise C."/>
            <person name="Rogov P."/>
            <person name="Ross K."/>
            <person name="Ryan E."/>
            <person name="Settipalli S."/>
            <person name="Shea T."/>
            <person name="Sherpa N."/>
            <person name="Shi L."/>
            <person name="Shih D."/>
            <person name="Sparrow T."/>
            <person name="Spaulding J."/>
            <person name="Stalker J."/>
            <person name="Stange-Thomann N."/>
            <person name="Stavropoulos S."/>
            <person name="Stone C."/>
            <person name="Strader C."/>
            <person name="Tesfaye S."/>
            <person name="Thomson T."/>
            <person name="Thoulutsang Y."/>
            <person name="Thoulutsang D."/>
            <person name="Topham K."/>
            <person name="Topping I."/>
            <person name="Tsamla T."/>
            <person name="Vassiliev H."/>
            <person name="Vo A."/>
            <person name="Wangchuk T."/>
            <person name="Wangdi T."/>
            <person name="Weiand M."/>
            <person name="Wilkinson J."/>
            <person name="Wilson A."/>
            <person name="Yadav S."/>
            <person name="Young G."/>
            <person name="Yu Q."/>
            <person name="Zembek L."/>
            <person name="Zhong D."/>
            <person name="Zimmer A."/>
            <person name="Zwirko Z."/>
            <person name="Jaffe D.B."/>
            <person name="Alvarez P."/>
            <person name="Brockman W."/>
            <person name="Butler J."/>
            <person name="Chin C."/>
            <person name="Gnerre S."/>
            <person name="Grabherr M."/>
            <person name="Kleber M."/>
            <person name="Mauceli E."/>
            <person name="MacCallum I."/>
        </authorList>
    </citation>
    <scope>NUCLEOTIDE SEQUENCE [LARGE SCALE GENOMIC DNA]</scope>
    <source>
        <strain evidence="3">MSH-3 / Tucson 14011-0111.49</strain>
    </source>
</reference>
<protein>
    <submittedName>
        <fullName evidence="2">GL22754</fullName>
    </submittedName>
</protein>
<gene>
    <name evidence="2" type="primary">Dper\GL22754</name>
    <name evidence="2" type="ORF">Dper_GL22754</name>
</gene>
<organism evidence="3">
    <name type="scientific">Drosophila persimilis</name>
    <name type="common">Fruit fly</name>
    <dbReference type="NCBI Taxonomy" id="7234"/>
    <lineage>
        <taxon>Eukaryota</taxon>
        <taxon>Metazoa</taxon>
        <taxon>Ecdysozoa</taxon>
        <taxon>Arthropoda</taxon>
        <taxon>Hexapoda</taxon>
        <taxon>Insecta</taxon>
        <taxon>Pterygota</taxon>
        <taxon>Neoptera</taxon>
        <taxon>Endopterygota</taxon>
        <taxon>Diptera</taxon>
        <taxon>Brachycera</taxon>
        <taxon>Muscomorpha</taxon>
        <taxon>Ephydroidea</taxon>
        <taxon>Drosophilidae</taxon>
        <taxon>Drosophila</taxon>
        <taxon>Sophophora</taxon>
    </lineage>
</organism>
<evidence type="ECO:0000256" key="1">
    <source>
        <dbReference type="SAM" id="MobiDB-lite"/>
    </source>
</evidence>